<accession>A0ABU6Z3H2</accession>
<sequence>MSRTSSNRKQCVNRSSESKVIATGSAKPVPLVKLTVQITMQLKLAALAYEFAGVYTPPNLFRISPSKFNLCHHPSCLSRVSTFIHSLSFLSSRWYTRSIPWKFILVMASGTKRVITSRRKTPVHKRASTSSDDPPLPLSQVPLRRWFAKKGQWDAFKNIYSKMPIIKPRYLIERLLSEDKYPDFLRLLNIQGLRPLLFLKERYYPRLMAAIAATIHNNDTLDKDGNGEF</sequence>
<keyword evidence="2" id="KW-1185">Reference proteome</keyword>
<evidence type="ECO:0000313" key="1">
    <source>
        <dbReference type="EMBL" id="MED6216841.1"/>
    </source>
</evidence>
<proteinExistence type="predicted"/>
<protein>
    <submittedName>
        <fullName evidence="1">Uncharacterized protein</fullName>
    </submittedName>
</protein>
<organism evidence="1 2">
    <name type="scientific">Stylosanthes scabra</name>
    <dbReference type="NCBI Taxonomy" id="79078"/>
    <lineage>
        <taxon>Eukaryota</taxon>
        <taxon>Viridiplantae</taxon>
        <taxon>Streptophyta</taxon>
        <taxon>Embryophyta</taxon>
        <taxon>Tracheophyta</taxon>
        <taxon>Spermatophyta</taxon>
        <taxon>Magnoliopsida</taxon>
        <taxon>eudicotyledons</taxon>
        <taxon>Gunneridae</taxon>
        <taxon>Pentapetalae</taxon>
        <taxon>rosids</taxon>
        <taxon>fabids</taxon>
        <taxon>Fabales</taxon>
        <taxon>Fabaceae</taxon>
        <taxon>Papilionoideae</taxon>
        <taxon>50 kb inversion clade</taxon>
        <taxon>dalbergioids sensu lato</taxon>
        <taxon>Dalbergieae</taxon>
        <taxon>Pterocarpus clade</taxon>
        <taxon>Stylosanthes</taxon>
    </lineage>
</organism>
<dbReference type="EMBL" id="JASCZI010271889">
    <property type="protein sequence ID" value="MED6216841.1"/>
    <property type="molecule type" value="Genomic_DNA"/>
</dbReference>
<reference evidence="1 2" key="1">
    <citation type="journal article" date="2023" name="Plants (Basel)">
        <title>Bridging the Gap: Combining Genomics and Transcriptomics Approaches to Understand Stylosanthes scabra, an Orphan Legume from the Brazilian Caatinga.</title>
        <authorList>
            <person name="Ferreira-Neto J.R.C."/>
            <person name="da Silva M.D."/>
            <person name="Binneck E."/>
            <person name="de Melo N.F."/>
            <person name="da Silva R.H."/>
            <person name="de Melo A.L.T.M."/>
            <person name="Pandolfi V."/>
            <person name="Bustamante F.O."/>
            <person name="Brasileiro-Vidal A.C."/>
            <person name="Benko-Iseppon A.M."/>
        </authorList>
    </citation>
    <scope>NUCLEOTIDE SEQUENCE [LARGE SCALE GENOMIC DNA]</scope>
    <source>
        <tissue evidence="1">Leaves</tissue>
    </source>
</reference>
<dbReference type="Proteomes" id="UP001341840">
    <property type="component" value="Unassembled WGS sequence"/>
</dbReference>
<gene>
    <name evidence="1" type="ORF">PIB30_011743</name>
</gene>
<evidence type="ECO:0000313" key="2">
    <source>
        <dbReference type="Proteomes" id="UP001341840"/>
    </source>
</evidence>
<comment type="caution">
    <text evidence="1">The sequence shown here is derived from an EMBL/GenBank/DDBJ whole genome shotgun (WGS) entry which is preliminary data.</text>
</comment>
<name>A0ABU6Z3H2_9FABA</name>